<dbReference type="VEuPathDB" id="VectorBase:GPPI012029"/>
<dbReference type="AlphaFoldDB" id="A0A1B0AXI9"/>
<protein>
    <submittedName>
        <fullName evidence="1">Uncharacterized protein</fullName>
    </submittedName>
</protein>
<dbReference type="EnsemblMetazoa" id="GPPI012029-RA">
    <property type="protein sequence ID" value="GPPI012029-PA"/>
    <property type="gene ID" value="GPPI012029"/>
</dbReference>
<dbReference type="EMBL" id="JXJN01005276">
    <property type="status" value="NOT_ANNOTATED_CDS"/>
    <property type="molecule type" value="Genomic_DNA"/>
</dbReference>
<reference evidence="2" key="1">
    <citation type="submission" date="2015-01" db="EMBL/GenBank/DDBJ databases">
        <authorList>
            <person name="Aksoy S."/>
            <person name="Warren W."/>
            <person name="Wilson R.K."/>
        </authorList>
    </citation>
    <scope>NUCLEOTIDE SEQUENCE [LARGE SCALE GENOMIC DNA]</scope>
    <source>
        <strain evidence="2">IAEA</strain>
    </source>
</reference>
<proteinExistence type="predicted"/>
<accession>A0A1B0AXI9</accession>
<reference evidence="1" key="2">
    <citation type="submission" date="2020-05" db="UniProtKB">
        <authorList>
            <consortium name="EnsemblMetazoa"/>
        </authorList>
    </citation>
    <scope>IDENTIFICATION</scope>
    <source>
        <strain evidence="1">IAEA</strain>
    </source>
</reference>
<evidence type="ECO:0000313" key="2">
    <source>
        <dbReference type="Proteomes" id="UP000092460"/>
    </source>
</evidence>
<sequence length="59" mass="6717">MECTWIRVSDNSSRLTGIMKLTEQLTDVFLVSIGLKLNSKHTTIVGGRLYICLLQYLKD</sequence>
<keyword evidence="2" id="KW-1185">Reference proteome</keyword>
<name>A0A1B0AXI9_9MUSC</name>
<dbReference type="VEuPathDB" id="VectorBase:GPPI012028"/>
<evidence type="ECO:0000313" key="1">
    <source>
        <dbReference type="EnsemblMetazoa" id="GPPI012029-PA"/>
    </source>
</evidence>
<dbReference type="EnsemblMetazoa" id="GPPI012028-RA">
    <property type="protein sequence ID" value="GPPI012028-PA"/>
    <property type="gene ID" value="GPPI012028"/>
</dbReference>
<dbReference type="Proteomes" id="UP000092460">
    <property type="component" value="Unassembled WGS sequence"/>
</dbReference>
<organism evidence="1 2">
    <name type="scientific">Glossina palpalis gambiensis</name>
    <dbReference type="NCBI Taxonomy" id="67801"/>
    <lineage>
        <taxon>Eukaryota</taxon>
        <taxon>Metazoa</taxon>
        <taxon>Ecdysozoa</taxon>
        <taxon>Arthropoda</taxon>
        <taxon>Hexapoda</taxon>
        <taxon>Insecta</taxon>
        <taxon>Pterygota</taxon>
        <taxon>Neoptera</taxon>
        <taxon>Endopterygota</taxon>
        <taxon>Diptera</taxon>
        <taxon>Brachycera</taxon>
        <taxon>Muscomorpha</taxon>
        <taxon>Hippoboscoidea</taxon>
        <taxon>Glossinidae</taxon>
        <taxon>Glossina</taxon>
    </lineage>
</organism>